<proteinExistence type="predicted"/>
<accession>A0A0N4X3M5</accession>
<sequence length="161" mass="18686">MKALPHWPNLGMVVGLASTFHTVRYRKTKHRSSCRTCRLAMTRVPSNGLASNVYRLVCNIRDSRYHEPCQSHQFSQCYSHAPCNFWLQDRDDKTELIPNTPFHQRFGRPIHSTRLLSVQADYPHSLQHQGAENVNSREDYPFPSFPLRLILADHPTQHHTA</sequence>
<reference evidence="3" key="1">
    <citation type="submission" date="2017-02" db="UniProtKB">
        <authorList>
            <consortium name="WormBaseParasite"/>
        </authorList>
    </citation>
    <scope>IDENTIFICATION</scope>
</reference>
<evidence type="ECO:0000313" key="3">
    <source>
        <dbReference type="WBParaSite" id="HPLM_0001896701-mRNA-1"/>
    </source>
</evidence>
<evidence type="ECO:0000313" key="1">
    <source>
        <dbReference type="EMBL" id="VDO74227.1"/>
    </source>
</evidence>
<gene>
    <name evidence="1" type="ORF">HPLM_LOCUS18959</name>
</gene>
<dbReference type="EMBL" id="UZAF01020953">
    <property type="protein sequence ID" value="VDO74227.1"/>
    <property type="molecule type" value="Genomic_DNA"/>
</dbReference>
<dbReference type="Proteomes" id="UP000268014">
    <property type="component" value="Unassembled WGS sequence"/>
</dbReference>
<name>A0A0N4X3M5_HAEPC</name>
<evidence type="ECO:0000313" key="2">
    <source>
        <dbReference type="Proteomes" id="UP000268014"/>
    </source>
</evidence>
<reference evidence="1 2" key="2">
    <citation type="submission" date="2018-11" db="EMBL/GenBank/DDBJ databases">
        <authorList>
            <consortium name="Pathogen Informatics"/>
        </authorList>
    </citation>
    <scope>NUCLEOTIDE SEQUENCE [LARGE SCALE GENOMIC DNA]</scope>
    <source>
        <strain evidence="1 2">MHpl1</strain>
    </source>
</reference>
<dbReference type="AlphaFoldDB" id="A0A0N4X3M5"/>
<dbReference type="WBParaSite" id="HPLM_0001896701-mRNA-1">
    <property type="protein sequence ID" value="HPLM_0001896701-mRNA-1"/>
    <property type="gene ID" value="HPLM_0001896701"/>
</dbReference>
<protein>
    <submittedName>
        <fullName evidence="3">Secreted protein</fullName>
    </submittedName>
</protein>
<keyword evidence="2" id="KW-1185">Reference proteome</keyword>
<organism evidence="3">
    <name type="scientific">Haemonchus placei</name>
    <name type="common">Barber's pole worm</name>
    <dbReference type="NCBI Taxonomy" id="6290"/>
    <lineage>
        <taxon>Eukaryota</taxon>
        <taxon>Metazoa</taxon>
        <taxon>Ecdysozoa</taxon>
        <taxon>Nematoda</taxon>
        <taxon>Chromadorea</taxon>
        <taxon>Rhabditida</taxon>
        <taxon>Rhabditina</taxon>
        <taxon>Rhabditomorpha</taxon>
        <taxon>Strongyloidea</taxon>
        <taxon>Trichostrongylidae</taxon>
        <taxon>Haemonchus</taxon>
    </lineage>
</organism>